<accession>A0ABY8QWH4</accession>
<dbReference type="EMBL" id="CP090958">
    <property type="protein sequence ID" value="WGW12734.1"/>
    <property type="molecule type" value="Genomic_DNA"/>
</dbReference>
<evidence type="ECO:0000313" key="3">
    <source>
        <dbReference type="Proteomes" id="UP001209083"/>
    </source>
</evidence>
<sequence length="100" mass="11449">MNPFEYPSVTRAVIVIEMSNGERMILASDSVTEATYEVERRTEKVEHLVGINPYSEFVPRPHLITLELEVNRYTMVHRPADEESDSTELVTAANNDLVKR</sequence>
<proteinExistence type="predicted"/>
<keyword evidence="3" id="KW-1185">Reference proteome</keyword>
<dbReference type="Proteomes" id="UP001209083">
    <property type="component" value="Chromosome"/>
</dbReference>
<feature type="region of interest" description="Disordered" evidence="1">
    <location>
        <begin position="79"/>
        <end position="100"/>
    </location>
</feature>
<gene>
    <name evidence="2" type="ORF">LWF01_02885</name>
</gene>
<dbReference type="RefSeq" id="WP_349639538.1">
    <property type="nucleotide sequence ID" value="NZ_CP090958.1"/>
</dbReference>
<reference evidence="2 3" key="1">
    <citation type="submission" date="2023-05" db="EMBL/GenBank/DDBJ databases">
        <title>Lithophilousrod everest ZFBP1038 complete genpme.</title>
        <authorList>
            <person name="Tian M."/>
        </authorList>
    </citation>
    <scope>NUCLEOTIDE SEQUENCE [LARGE SCALE GENOMIC DNA]</scope>
    <source>
        <strain evidence="2 3">ZFBP1038</strain>
    </source>
</reference>
<organism evidence="2 3">
    <name type="scientific">Saxibacter everestensis</name>
    <dbReference type="NCBI Taxonomy" id="2909229"/>
    <lineage>
        <taxon>Bacteria</taxon>
        <taxon>Bacillati</taxon>
        <taxon>Actinomycetota</taxon>
        <taxon>Actinomycetes</taxon>
        <taxon>Micrococcales</taxon>
        <taxon>Brevibacteriaceae</taxon>
        <taxon>Saxibacter</taxon>
    </lineage>
</organism>
<protein>
    <submittedName>
        <fullName evidence="2">Uncharacterized protein</fullName>
    </submittedName>
</protein>
<evidence type="ECO:0000313" key="2">
    <source>
        <dbReference type="EMBL" id="WGW12734.1"/>
    </source>
</evidence>
<name>A0ABY8QWH4_9MICO</name>
<evidence type="ECO:0000256" key="1">
    <source>
        <dbReference type="SAM" id="MobiDB-lite"/>
    </source>
</evidence>